<protein>
    <submittedName>
        <fullName evidence="3">Uncharacterized protein</fullName>
    </submittedName>
</protein>
<dbReference type="EMBL" id="JABAHT010000883">
    <property type="protein sequence ID" value="KAF4651259.1"/>
    <property type="molecule type" value="Genomic_DNA"/>
</dbReference>
<dbReference type="InterPro" id="IPR021710">
    <property type="entry name" value="DUF3293"/>
</dbReference>
<dbReference type="AlphaFoldDB" id="A0A7J6L1J7"/>
<evidence type="ECO:0000313" key="5">
    <source>
        <dbReference type="Proteomes" id="UP000572268"/>
    </source>
</evidence>
<accession>A0A7J6L1J7</accession>
<evidence type="ECO:0000313" key="3">
    <source>
        <dbReference type="EMBL" id="KAF4652546.1"/>
    </source>
</evidence>
<feature type="signal peptide" evidence="1">
    <location>
        <begin position="1"/>
        <end position="16"/>
    </location>
</feature>
<gene>
    <name evidence="3" type="ORF">FOL46_009685</name>
    <name evidence="2" type="ORF">FOZ61_010628</name>
</gene>
<evidence type="ECO:0000313" key="2">
    <source>
        <dbReference type="EMBL" id="KAF4651259.1"/>
    </source>
</evidence>
<sequence length="252" mass="28516">MLIIVVLYCSFILMTATKSRQRFPSDDRELRDIWADAYAAWDFGNYLPNGRVQYIRPLPAGESEVPKSGSLPLPYPVIFEITAFNPAALSKSLPSNETNFKRLRQLQDRISQLSSPKPAMVAHSFGFDKTWREDGCMVAYADETDREKARADLIRLGVEFGQGAIYEIQRLPEDEPQTVATRTTVPCSEEFEETSASVKITGTEAPIEFPDLIWEPTKYYRAEEFEVMLTTPTDGLSKLCLQLNEEAEKKNG</sequence>
<dbReference type="Pfam" id="PF11697">
    <property type="entry name" value="DUF3293"/>
    <property type="match status" value="1"/>
</dbReference>
<dbReference type="Proteomes" id="UP000570595">
    <property type="component" value="Unassembled WGS sequence"/>
</dbReference>
<organism evidence="3 5">
    <name type="scientific">Perkinsus olseni</name>
    <name type="common">Perkinsus atlanticus</name>
    <dbReference type="NCBI Taxonomy" id="32597"/>
    <lineage>
        <taxon>Eukaryota</taxon>
        <taxon>Sar</taxon>
        <taxon>Alveolata</taxon>
        <taxon>Perkinsozoa</taxon>
        <taxon>Perkinsea</taxon>
        <taxon>Perkinsida</taxon>
        <taxon>Perkinsidae</taxon>
        <taxon>Perkinsus</taxon>
    </lineage>
</organism>
<comment type="caution">
    <text evidence="3">The sequence shown here is derived from an EMBL/GenBank/DDBJ whole genome shotgun (WGS) entry which is preliminary data.</text>
</comment>
<proteinExistence type="predicted"/>
<name>A0A7J6L1J7_PEROL</name>
<keyword evidence="1" id="KW-0732">Signal</keyword>
<dbReference type="Proteomes" id="UP000572268">
    <property type="component" value="Unassembled WGS sequence"/>
</dbReference>
<evidence type="ECO:0000256" key="1">
    <source>
        <dbReference type="SAM" id="SignalP"/>
    </source>
</evidence>
<feature type="chain" id="PRO_5036205285" evidence="1">
    <location>
        <begin position="17"/>
        <end position="252"/>
    </location>
</feature>
<dbReference type="OrthoDB" id="416195at2759"/>
<evidence type="ECO:0000313" key="4">
    <source>
        <dbReference type="Proteomes" id="UP000570595"/>
    </source>
</evidence>
<reference evidence="4 5" key="1">
    <citation type="submission" date="2020-04" db="EMBL/GenBank/DDBJ databases">
        <title>Perkinsus olseni comparative genomics.</title>
        <authorList>
            <person name="Bogema D.R."/>
        </authorList>
    </citation>
    <scope>NUCLEOTIDE SEQUENCE [LARGE SCALE GENOMIC DNA]</scope>
    <source>
        <strain evidence="2">ATCC PRA-179</strain>
        <strain evidence="3">ATCC PRA-31</strain>
    </source>
</reference>
<dbReference type="EMBL" id="JABANN010000903">
    <property type="protein sequence ID" value="KAF4652546.1"/>
    <property type="molecule type" value="Genomic_DNA"/>
</dbReference>